<proteinExistence type="predicted"/>
<comment type="caution">
    <text evidence="1">The sequence shown here is derived from an EMBL/GenBank/DDBJ whole genome shotgun (WGS) entry which is preliminary data.</text>
</comment>
<accession>A0A9Q0SCN1</accession>
<protein>
    <submittedName>
        <fullName evidence="1">TRANSMEMBRANE FRAGILE-X-F-ASSOCIATED PROTEIN</fullName>
    </submittedName>
</protein>
<evidence type="ECO:0000313" key="2">
    <source>
        <dbReference type="Proteomes" id="UP001151529"/>
    </source>
</evidence>
<sequence>MPKKDLAEEVWRLQAALGEQTEITKYSQQEFERLQNVIFSSFADGRMIKGHGLNACIL</sequence>
<keyword evidence="2" id="KW-1185">Reference proteome</keyword>
<dbReference type="PANTHER" id="PTHR46859">
    <property type="entry name" value="TRANSMEMBRANE FRAGILE-X-F-ASSOCIATED PROTEIN"/>
    <property type="match status" value="1"/>
</dbReference>
<keyword evidence="1" id="KW-0812">Transmembrane</keyword>
<organism evidence="1 2">
    <name type="scientific">Salix viminalis</name>
    <name type="common">Common osier</name>
    <name type="synonym">Basket willow</name>
    <dbReference type="NCBI Taxonomy" id="40686"/>
    <lineage>
        <taxon>Eukaryota</taxon>
        <taxon>Viridiplantae</taxon>
        <taxon>Streptophyta</taxon>
        <taxon>Embryophyta</taxon>
        <taxon>Tracheophyta</taxon>
        <taxon>Spermatophyta</taxon>
        <taxon>Magnoliopsida</taxon>
        <taxon>eudicotyledons</taxon>
        <taxon>Gunneridae</taxon>
        <taxon>Pentapetalae</taxon>
        <taxon>rosids</taxon>
        <taxon>fabids</taxon>
        <taxon>Malpighiales</taxon>
        <taxon>Salicaceae</taxon>
        <taxon>Saliceae</taxon>
        <taxon>Salix</taxon>
    </lineage>
</organism>
<dbReference type="Proteomes" id="UP001151529">
    <property type="component" value="Chromosome 12"/>
</dbReference>
<dbReference type="OrthoDB" id="1735007at2759"/>
<gene>
    <name evidence="1" type="ORF">OIU85_013865</name>
</gene>
<reference evidence="1" key="1">
    <citation type="submission" date="2022-11" db="EMBL/GenBank/DDBJ databases">
        <authorList>
            <person name="Hyden B.L."/>
            <person name="Feng K."/>
            <person name="Yates T."/>
            <person name="Jawdy S."/>
            <person name="Smart L.B."/>
            <person name="Muchero W."/>
        </authorList>
    </citation>
    <scope>NUCLEOTIDE SEQUENCE</scope>
    <source>
        <tissue evidence="1">Shoot tip</tissue>
    </source>
</reference>
<evidence type="ECO:0000313" key="1">
    <source>
        <dbReference type="EMBL" id="KAJ6672572.1"/>
    </source>
</evidence>
<keyword evidence="1" id="KW-0472">Membrane</keyword>
<name>A0A9Q0SCN1_SALVM</name>
<dbReference type="PANTHER" id="PTHR46859:SF3">
    <property type="entry name" value="RING-TYPE DOMAIN-CONTAINING PROTEIN"/>
    <property type="match status" value="1"/>
</dbReference>
<reference evidence="1" key="2">
    <citation type="journal article" date="2023" name="Int. J. Mol. Sci.">
        <title>De Novo Assembly and Annotation of 11 Diverse Shrub Willow (Salix) Genomes Reveals Novel Gene Organization in Sex-Linked Regions.</title>
        <authorList>
            <person name="Hyden B."/>
            <person name="Feng K."/>
            <person name="Yates T.B."/>
            <person name="Jawdy S."/>
            <person name="Cereghino C."/>
            <person name="Smart L.B."/>
            <person name="Muchero W."/>
        </authorList>
    </citation>
    <scope>NUCLEOTIDE SEQUENCE [LARGE SCALE GENOMIC DNA]</scope>
    <source>
        <tissue evidence="1">Shoot tip</tissue>
    </source>
</reference>
<dbReference type="EMBL" id="JAPFFL010000018">
    <property type="protein sequence ID" value="KAJ6672572.1"/>
    <property type="molecule type" value="Genomic_DNA"/>
</dbReference>
<dbReference type="AlphaFoldDB" id="A0A9Q0SCN1"/>